<dbReference type="GO" id="GO:0005737">
    <property type="term" value="C:cytoplasm"/>
    <property type="evidence" value="ECO:0007669"/>
    <property type="project" value="TreeGrafter"/>
</dbReference>
<organism evidence="1 2">
    <name type="scientific">Flexistipes sinusarabici</name>
    <dbReference type="NCBI Taxonomy" id="2352"/>
    <lineage>
        <taxon>Bacteria</taxon>
        <taxon>Pseudomonadati</taxon>
        <taxon>Deferribacterota</taxon>
        <taxon>Deferribacteres</taxon>
        <taxon>Deferribacterales</taxon>
        <taxon>Flexistipitaceae</taxon>
        <taxon>Flexistipes</taxon>
    </lineage>
</organism>
<dbReference type="SUPFAM" id="SSF53271">
    <property type="entry name" value="PRTase-like"/>
    <property type="match status" value="1"/>
</dbReference>
<dbReference type="GO" id="GO:0006164">
    <property type="term" value="P:purine nucleotide biosynthetic process"/>
    <property type="evidence" value="ECO:0007669"/>
    <property type="project" value="TreeGrafter"/>
</dbReference>
<dbReference type="GO" id="GO:0006015">
    <property type="term" value="P:5-phosphoribose 1-diphosphate biosynthetic process"/>
    <property type="evidence" value="ECO:0007669"/>
    <property type="project" value="TreeGrafter"/>
</dbReference>
<dbReference type="AlphaFoldDB" id="A0A3D5Q965"/>
<dbReference type="InterPro" id="IPR000836">
    <property type="entry name" value="PRTase_dom"/>
</dbReference>
<dbReference type="InterPro" id="IPR029057">
    <property type="entry name" value="PRTase-like"/>
</dbReference>
<gene>
    <name evidence="1" type="ORF">DHM44_01780</name>
</gene>
<dbReference type="EMBL" id="DPPF01000039">
    <property type="protein sequence ID" value="HCW92391.1"/>
    <property type="molecule type" value="Genomic_DNA"/>
</dbReference>
<protein>
    <submittedName>
        <fullName evidence="1">Phosphoribosylpyrophosphate synthetase</fullName>
    </submittedName>
</protein>
<dbReference type="CDD" id="cd06223">
    <property type="entry name" value="PRTases_typeI"/>
    <property type="match status" value="1"/>
</dbReference>
<reference evidence="1 2" key="1">
    <citation type="journal article" date="2018" name="Nat. Biotechnol.">
        <title>A standardized bacterial taxonomy based on genome phylogeny substantially revises the tree of life.</title>
        <authorList>
            <person name="Parks D.H."/>
            <person name="Chuvochina M."/>
            <person name="Waite D.W."/>
            <person name="Rinke C."/>
            <person name="Skarshewski A."/>
            <person name="Chaumeil P.A."/>
            <person name="Hugenholtz P."/>
        </authorList>
    </citation>
    <scope>NUCLEOTIDE SEQUENCE [LARGE SCALE GENOMIC DNA]</scope>
    <source>
        <strain evidence="1">UBA8672</strain>
    </source>
</reference>
<dbReference type="GO" id="GO:0004749">
    <property type="term" value="F:ribose phosphate diphosphokinase activity"/>
    <property type="evidence" value="ECO:0007669"/>
    <property type="project" value="TreeGrafter"/>
</dbReference>
<dbReference type="Gene3D" id="3.40.50.2020">
    <property type="match status" value="1"/>
</dbReference>
<accession>A0A3D5Q965</accession>
<evidence type="ECO:0000313" key="2">
    <source>
        <dbReference type="Proteomes" id="UP000262325"/>
    </source>
</evidence>
<dbReference type="Proteomes" id="UP000262325">
    <property type="component" value="Unassembled WGS sequence"/>
</dbReference>
<dbReference type="PANTHER" id="PTHR10210">
    <property type="entry name" value="RIBOSE-PHOSPHATE DIPHOSPHOKINASE FAMILY MEMBER"/>
    <property type="match status" value="1"/>
</dbReference>
<evidence type="ECO:0000313" key="1">
    <source>
        <dbReference type="EMBL" id="HCW92391.1"/>
    </source>
</evidence>
<name>A0A3D5Q965_FLESI</name>
<proteinExistence type="predicted"/>
<feature type="non-terminal residue" evidence="1">
    <location>
        <position position="1"/>
    </location>
</feature>
<comment type="caution">
    <text evidence="1">The sequence shown here is derived from an EMBL/GenBank/DDBJ whole genome shotgun (WGS) entry which is preliminary data.</text>
</comment>
<dbReference type="GO" id="GO:0000287">
    <property type="term" value="F:magnesium ion binding"/>
    <property type="evidence" value="ECO:0007669"/>
    <property type="project" value="InterPro"/>
</dbReference>
<feature type="non-terminal residue" evidence="1">
    <location>
        <position position="71"/>
    </location>
</feature>
<dbReference type="PANTHER" id="PTHR10210:SF41">
    <property type="entry name" value="RIBOSE-PHOSPHATE PYROPHOSPHOKINASE 1, CHLOROPLASTIC"/>
    <property type="match status" value="1"/>
</dbReference>
<sequence length="71" mass="7456">DDMIDTAGTLSQAASTVMEHGAKSVRAAATHGVLSGPAVERILSSPLEEVILCDTIELSKEKSTISKFKVL</sequence>
<dbReference type="InterPro" id="IPR005946">
    <property type="entry name" value="Rib-P_diPkinase"/>
</dbReference>
<dbReference type="Pfam" id="PF14572">
    <property type="entry name" value="Pribosyl_synth"/>
    <property type="match status" value="1"/>
</dbReference>
<dbReference type="GO" id="GO:0002189">
    <property type="term" value="C:ribose phosphate diphosphokinase complex"/>
    <property type="evidence" value="ECO:0007669"/>
    <property type="project" value="TreeGrafter"/>
</dbReference>